<evidence type="ECO:0000256" key="3">
    <source>
        <dbReference type="ARBA" id="ARBA00022989"/>
    </source>
</evidence>
<evidence type="ECO:0000256" key="1">
    <source>
        <dbReference type="ARBA" id="ARBA00004141"/>
    </source>
</evidence>
<evidence type="ECO:0000256" key="2">
    <source>
        <dbReference type="ARBA" id="ARBA00022692"/>
    </source>
</evidence>
<protein>
    <submittedName>
        <fullName evidence="7">Yip1 family protein</fullName>
    </submittedName>
</protein>
<gene>
    <name evidence="7" type="ORF">ABNX05_05645</name>
</gene>
<reference evidence="7 8" key="1">
    <citation type="submission" date="2024-06" db="EMBL/GenBank/DDBJ databases">
        <title>Lysinibacillus zambalefons sp. nov., a Novel Firmicute Isolated from the Poon Bato Zambales Hyperalkaline Spring.</title>
        <authorList>
            <person name="Aja J.A."/>
            <person name="Lazaro J.E.H."/>
            <person name="Llorin L.D."/>
            <person name="Lim K.R."/>
            <person name="Teodosio J."/>
            <person name="Dalisay D.S."/>
        </authorList>
    </citation>
    <scope>NUCLEOTIDE SEQUENCE [LARGE SCALE GENOMIC DNA]</scope>
    <source>
        <strain evidence="7 8">M3</strain>
    </source>
</reference>
<evidence type="ECO:0000256" key="4">
    <source>
        <dbReference type="ARBA" id="ARBA00023136"/>
    </source>
</evidence>
<accession>A0ABV1MPQ4</accession>
<feature type="transmembrane region" description="Helical" evidence="5">
    <location>
        <begin position="36"/>
        <end position="57"/>
    </location>
</feature>
<comment type="subcellular location">
    <subcellularLocation>
        <location evidence="1">Membrane</location>
        <topology evidence="1">Multi-pass membrane protein</topology>
    </subcellularLocation>
</comment>
<dbReference type="InterPro" id="IPR006977">
    <property type="entry name" value="Yip1_dom"/>
</dbReference>
<feature type="transmembrane region" description="Helical" evidence="5">
    <location>
        <begin position="185"/>
        <end position="214"/>
    </location>
</feature>
<feature type="transmembrane region" description="Helical" evidence="5">
    <location>
        <begin position="109"/>
        <end position="130"/>
    </location>
</feature>
<evidence type="ECO:0000313" key="8">
    <source>
        <dbReference type="Proteomes" id="UP001478862"/>
    </source>
</evidence>
<sequence>MDNYNESSQERPKVNPFLSIWLHPKKTTRYMIEEKSIGFAILLMSIGYLGVTLSDLIDSTFLSDVSPWFIVIFCVIAAPILGIIGTAFSALITWLFGKLFKGTGTYSHLFKGLSLTSIPFIVLIPFYLIWLFTSPESLMNSDFAGTYPWVIWPALLLTLVVVIWSLVITVGIVAEAHQIPNWMAFLTLLIPTIIFVILFIILIIVLFFIFGILFGMM</sequence>
<dbReference type="RefSeq" id="WP_349658827.1">
    <property type="nucleotide sequence ID" value="NZ_JBEGDG010000002.1"/>
</dbReference>
<feature type="domain" description="Yip1" evidence="6">
    <location>
        <begin position="19"/>
        <end position="201"/>
    </location>
</feature>
<feature type="transmembrane region" description="Helical" evidence="5">
    <location>
        <begin position="150"/>
        <end position="173"/>
    </location>
</feature>
<keyword evidence="4 5" id="KW-0472">Membrane</keyword>
<dbReference type="Proteomes" id="UP001478862">
    <property type="component" value="Unassembled WGS sequence"/>
</dbReference>
<evidence type="ECO:0000313" key="7">
    <source>
        <dbReference type="EMBL" id="MEQ6354094.1"/>
    </source>
</evidence>
<proteinExistence type="predicted"/>
<evidence type="ECO:0000256" key="5">
    <source>
        <dbReference type="SAM" id="Phobius"/>
    </source>
</evidence>
<keyword evidence="8" id="KW-1185">Reference proteome</keyword>
<feature type="transmembrane region" description="Helical" evidence="5">
    <location>
        <begin position="69"/>
        <end position="97"/>
    </location>
</feature>
<organism evidence="7 8">
    <name type="scientific">Lysinibacillus zambalensis</name>
    <dbReference type="NCBI Taxonomy" id="3160866"/>
    <lineage>
        <taxon>Bacteria</taxon>
        <taxon>Bacillati</taxon>
        <taxon>Bacillota</taxon>
        <taxon>Bacilli</taxon>
        <taxon>Bacillales</taxon>
        <taxon>Bacillaceae</taxon>
        <taxon>Lysinibacillus</taxon>
    </lineage>
</organism>
<dbReference type="EMBL" id="JBEGDG010000002">
    <property type="protein sequence ID" value="MEQ6354094.1"/>
    <property type="molecule type" value="Genomic_DNA"/>
</dbReference>
<keyword evidence="3 5" id="KW-1133">Transmembrane helix</keyword>
<name>A0ABV1MPQ4_9BACI</name>
<keyword evidence="2 5" id="KW-0812">Transmembrane</keyword>
<comment type="caution">
    <text evidence="7">The sequence shown here is derived from an EMBL/GenBank/DDBJ whole genome shotgun (WGS) entry which is preliminary data.</text>
</comment>
<dbReference type="Pfam" id="PF04893">
    <property type="entry name" value="Yip1"/>
    <property type="match status" value="1"/>
</dbReference>
<evidence type="ECO:0000259" key="6">
    <source>
        <dbReference type="Pfam" id="PF04893"/>
    </source>
</evidence>